<feature type="modified residue" description="N6-(pyridoxal phosphate)lysine" evidence="6">
    <location>
        <position position="301"/>
    </location>
</feature>
<sequence length="491" mass="52655">MINNLDPGSARIRDMGAAAVQWMAAHEDGLRDLPVAPQVSAARLAEQLTEPLPRAGRDFATLLATFDEVIAAGSRHNGHPRFFGYVSAPGTAIASIADLLASALNANLPAWRSAPAPTELEHVTIDWIKQAIGLDPAAGGLLLSGGSMANLCALVAARHRRCGDTVAQHGITAQSRPLTVYVSADAHHSIHKAAALIGIGRANVRQVALDSLLRMDVADLTRQIDADRAAGADPLCVVATAGTVVTGAVDPLAAIAAIARDQGMWMHVDACYGGFARLAPSAAPLFDGIEQADSVALDPHKWLYLPADCGCLIYRDPGAVAGAFTLGTADYVRIMQDDAAEAFAFWEYGPELSRRFRALKVWMTIAHVGADGLAEAIDSNMDCARYLAELVDQSEDLEMVAPVGLSIFCLRYLPQAMRSKDLSTEQELELDRINEQIMLQVQRDGSSYLSNATVAGRFALRGCVLNYRTTRKDMEVLLHDVRRAAAHLGYR</sequence>
<evidence type="ECO:0000256" key="7">
    <source>
        <dbReference type="RuleBase" id="RU000382"/>
    </source>
</evidence>
<dbReference type="GO" id="GO:0019752">
    <property type="term" value="P:carboxylic acid metabolic process"/>
    <property type="evidence" value="ECO:0007669"/>
    <property type="project" value="InterPro"/>
</dbReference>
<reference evidence="8" key="1">
    <citation type="submission" date="2021-01" db="EMBL/GenBank/DDBJ databases">
        <title>Whole genome shotgun sequence of Rhizocola hellebori NBRC 109834.</title>
        <authorList>
            <person name="Komaki H."/>
            <person name="Tamura T."/>
        </authorList>
    </citation>
    <scope>NUCLEOTIDE SEQUENCE</scope>
    <source>
        <strain evidence="8">NBRC 109834</strain>
    </source>
</reference>
<dbReference type="GO" id="GO:0006520">
    <property type="term" value="P:amino acid metabolic process"/>
    <property type="evidence" value="ECO:0007669"/>
    <property type="project" value="InterPro"/>
</dbReference>
<protein>
    <submittedName>
        <fullName evidence="8">Pyridoxal-dependent decarboxylase</fullName>
    </submittedName>
</protein>
<comment type="caution">
    <text evidence="8">The sequence shown here is derived from an EMBL/GenBank/DDBJ whole genome shotgun (WGS) entry which is preliminary data.</text>
</comment>
<keyword evidence="3" id="KW-0210">Decarboxylase</keyword>
<keyword evidence="9" id="KW-1185">Reference proteome</keyword>
<dbReference type="PANTHER" id="PTHR11999:SF70">
    <property type="entry name" value="MIP05841P"/>
    <property type="match status" value="1"/>
</dbReference>
<comment type="similarity">
    <text evidence="2 7">Belongs to the group II decarboxylase family.</text>
</comment>
<dbReference type="InterPro" id="IPR015422">
    <property type="entry name" value="PyrdxlP-dep_Trfase_small"/>
</dbReference>
<dbReference type="InterPro" id="IPR010977">
    <property type="entry name" value="Aromatic_deC"/>
</dbReference>
<organism evidence="8 9">
    <name type="scientific">Rhizocola hellebori</name>
    <dbReference type="NCBI Taxonomy" id="1392758"/>
    <lineage>
        <taxon>Bacteria</taxon>
        <taxon>Bacillati</taxon>
        <taxon>Actinomycetota</taxon>
        <taxon>Actinomycetes</taxon>
        <taxon>Micromonosporales</taxon>
        <taxon>Micromonosporaceae</taxon>
        <taxon>Rhizocola</taxon>
    </lineage>
</organism>
<dbReference type="PRINTS" id="PR00800">
    <property type="entry name" value="YHDCRBOXLASE"/>
</dbReference>
<evidence type="ECO:0000256" key="2">
    <source>
        <dbReference type="ARBA" id="ARBA00009533"/>
    </source>
</evidence>
<dbReference type="InterPro" id="IPR015421">
    <property type="entry name" value="PyrdxlP-dep_Trfase_major"/>
</dbReference>
<dbReference type="InterPro" id="IPR015424">
    <property type="entry name" value="PyrdxlP-dep_Trfase"/>
</dbReference>
<dbReference type="PANTHER" id="PTHR11999">
    <property type="entry name" value="GROUP II PYRIDOXAL-5-PHOSPHATE DECARBOXYLASE"/>
    <property type="match status" value="1"/>
</dbReference>
<evidence type="ECO:0000256" key="1">
    <source>
        <dbReference type="ARBA" id="ARBA00001933"/>
    </source>
</evidence>
<accession>A0A8J3Q9F4</accession>
<gene>
    <name evidence="8" type="ORF">Rhe02_35470</name>
</gene>
<keyword evidence="4 6" id="KW-0663">Pyridoxal phosphate</keyword>
<dbReference type="EMBL" id="BONY01000019">
    <property type="protein sequence ID" value="GIH05480.1"/>
    <property type="molecule type" value="Genomic_DNA"/>
</dbReference>
<evidence type="ECO:0000313" key="9">
    <source>
        <dbReference type="Proteomes" id="UP000612899"/>
    </source>
</evidence>
<evidence type="ECO:0000313" key="8">
    <source>
        <dbReference type="EMBL" id="GIH05480.1"/>
    </source>
</evidence>
<dbReference type="GO" id="GO:0030170">
    <property type="term" value="F:pyridoxal phosphate binding"/>
    <property type="evidence" value="ECO:0007669"/>
    <property type="project" value="InterPro"/>
</dbReference>
<dbReference type="RefSeq" id="WP_203909326.1">
    <property type="nucleotide sequence ID" value="NZ_BONY01000019.1"/>
</dbReference>
<dbReference type="SUPFAM" id="SSF53383">
    <property type="entry name" value="PLP-dependent transferases"/>
    <property type="match status" value="1"/>
</dbReference>
<evidence type="ECO:0000256" key="5">
    <source>
        <dbReference type="ARBA" id="ARBA00023239"/>
    </source>
</evidence>
<evidence type="ECO:0000256" key="4">
    <source>
        <dbReference type="ARBA" id="ARBA00022898"/>
    </source>
</evidence>
<name>A0A8J3Q9F4_9ACTN</name>
<dbReference type="Gene3D" id="3.90.1150.10">
    <property type="entry name" value="Aspartate Aminotransferase, domain 1"/>
    <property type="match status" value="1"/>
</dbReference>
<evidence type="ECO:0000256" key="6">
    <source>
        <dbReference type="PIRSR" id="PIRSR602129-50"/>
    </source>
</evidence>
<proteinExistence type="inferred from homology"/>
<dbReference type="AlphaFoldDB" id="A0A8J3Q9F4"/>
<dbReference type="Gene3D" id="1.20.1340.10">
    <property type="entry name" value="dopa decarboxylase, N-terminal domain"/>
    <property type="match status" value="1"/>
</dbReference>
<keyword evidence="5 7" id="KW-0456">Lyase</keyword>
<dbReference type="Gene3D" id="3.40.640.10">
    <property type="entry name" value="Type I PLP-dependent aspartate aminotransferase-like (Major domain)"/>
    <property type="match status" value="1"/>
</dbReference>
<comment type="cofactor">
    <cofactor evidence="1 6 7">
        <name>pyridoxal 5'-phosphate</name>
        <dbReference type="ChEBI" id="CHEBI:597326"/>
    </cofactor>
</comment>
<dbReference type="Pfam" id="PF00282">
    <property type="entry name" value="Pyridoxal_deC"/>
    <property type="match status" value="1"/>
</dbReference>
<dbReference type="Proteomes" id="UP000612899">
    <property type="component" value="Unassembled WGS sequence"/>
</dbReference>
<dbReference type="InterPro" id="IPR002129">
    <property type="entry name" value="PyrdxlP-dep_de-COase"/>
</dbReference>
<dbReference type="GO" id="GO:0004058">
    <property type="term" value="F:aromatic-L-amino-acid decarboxylase activity"/>
    <property type="evidence" value="ECO:0007669"/>
    <property type="project" value="UniProtKB-ARBA"/>
</dbReference>
<evidence type="ECO:0000256" key="3">
    <source>
        <dbReference type="ARBA" id="ARBA00022793"/>
    </source>
</evidence>